<dbReference type="InterPro" id="IPR013408">
    <property type="entry name" value="Cas10/Csm1"/>
</dbReference>
<dbReference type="Pfam" id="PF22335">
    <property type="entry name" value="Cas10-Cmr2_palm2"/>
    <property type="match status" value="1"/>
</dbReference>
<evidence type="ECO:0000256" key="10">
    <source>
        <dbReference type="ARBA" id="ARBA00022840"/>
    </source>
</evidence>
<dbReference type="GO" id="GO:0004519">
    <property type="term" value="F:endonuclease activity"/>
    <property type="evidence" value="ECO:0007669"/>
    <property type="project" value="UniProtKB-KW"/>
</dbReference>
<dbReference type="GO" id="GO:0004527">
    <property type="term" value="F:exonuclease activity"/>
    <property type="evidence" value="ECO:0007669"/>
    <property type="project" value="UniProtKB-KW"/>
</dbReference>
<evidence type="ECO:0000259" key="13">
    <source>
        <dbReference type="PROSITE" id="PS50887"/>
    </source>
</evidence>
<dbReference type="Proteomes" id="UP000317371">
    <property type="component" value="Unassembled WGS sequence"/>
</dbReference>
<evidence type="ECO:0000256" key="8">
    <source>
        <dbReference type="ARBA" id="ARBA00022801"/>
    </source>
</evidence>
<evidence type="ECO:0000256" key="11">
    <source>
        <dbReference type="ARBA" id="ARBA00023118"/>
    </source>
</evidence>
<dbReference type="Gene3D" id="3.30.70.270">
    <property type="match status" value="1"/>
</dbReference>
<comment type="caution">
    <text evidence="14">The sequence shown here is derived from an EMBL/GenBank/DDBJ whole genome shotgun (WGS) entry which is preliminary data.</text>
</comment>
<dbReference type="InParanoid" id="A0A540VA51"/>
<dbReference type="InterPro" id="IPR052117">
    <property type="entry name" value="Cas10/Csm1_subtype-III-A"/>
</dbReference>
<keyword evidence="8" id="KW-0378">Hydrolase</keyword>
<feature type="domain" description="GGDEF" evidence="13">
    <location>
        <begin position="602"/>
        <end position="751"/>
    </location>
</feature>
<evidence type="ECO:0000313" key="14">
    <source>
        <dbReference type="EMBL" id="TQE93656.1"/>
    </source>
</evidence>
<keyword evidence="10" id="KW-0067">ATP-binding</keyword>
<evidence type="ECO:0000256" key="3">
    <source>
        <dbReference type="ARBA" id="ARBA00014333"/>
    </source>
</evidence>
<evidence type="ECO:0000256" key="2">
    <source>
        <dbReference type="ARBA" id="ARBA00005700"/>
    </source>
</evidence>
<evidence type="ECO:0000256" key="5">
    <source>
        <dbReference type="ARBA" id="ARBA00022722"/>
    </source>
</evidence>
<evidence type="ECO:0000256" key="4">
    <source>
        <dbReference type="ARBA" id="ARBA00022679"/>
    </source>
</evidence>
<dbReference type="EMBL" id="VIGC01000035">
    <property type="protein sequence ID" value="TQE93656.1"/>
    <property type="molecule type" value="Genomic_DNA"/>
</dbReference>
<gene>
    <name evidence="14" type="primary">cas10</name>
    <name evidence="14" type="ORF">FKZ61_20245</name>
</gene>
<keyword evidence="5" id="KW-0540">Nuclease</keyword>
<dbReference type="Pfam" id="PF18211">
    <property type="entry name" value="Csm1_B"/>
    <property type="match status" value="1"/>
</dbReference>
<proteinExistence type="inferred from homology"/>
<organism evidence="14 15">
    <name type="scientific">Litorilinea aerophila</name>
    <dbReference type="NCBI Taxonomy" id="1204385"/>
    <lineage>
        <taxon>Bacteria</taxon>
        <taxon>Bacillati</taxon>
        <taxon>Chloroflexota</taxon>
        <taxon>Caldilineae</taxon>
        <taxon>Caldilineales</taxon>
        <taxon>Caldilineaceae</taxon>
        <taxon>Litorilinea</taxon>
    </lineage>
</organism>
<dbReference type="AlphaFoldDB" id="A0A540VA51"/>
<dbReference type="PROSITE" id="PS50887">
    <property type="entry name" value="GGDEF"/>
    <property type="match status" value="1"/>
</dbReference>
<evidence type="ECO:0000256" key="12">
    <source>
        <dbReference type="ARBA" id="ARBA00032922"/>
    </source>
</evidence>
<comment type="cofactor">
    <cofactor evidence="1">
        <name>a divalent metal cation</name>
        <dbReference type="ChEBI" id="CHEBI:60240"/>
    </cofactor>
</comment>
<keyword evidence="4" id="KW-0808">Transferase</keyword>
<dbReference type="NCBIfam" id="TIGR02578">
    <property type="entry name" value="cas_TM1811_Csm1"/>
    <property type="match status" value="1"/>
</dbReference>
<dbReference type="GO" id="GO:0051607">
    <property type="term" value="P:defense response to virus"/>
    <property type="evidence" value="ECO:0007669"/>
    <property type="project" value="UniProtKB-KW"/>
</dbReference>
<evidence type="ECO:0000256" key="6">
    <source>
        <dbReference type="ARBA" id="ARBA00022741"/>
    </source>
</evidence>
<protein>
    <recommendedName>
        <fullName evidence="3">CRISPR system single-strand-specific deoxyribonuclease Cas10/Csm1 (subtype III-A)</fullName>
    </recommendedName>
    <alternativeName>
        <fullName evidence="12">Cyclic oligoadenylate synthase</fullName>
    </alternativeName>
</protein>
<dbReference type="OrthoDB" id="9768769at2"/>
<dbReference type="InterPro" id="IPR054767">
    <property type="entry name" value="Cas10-Cmr2_palm2"/>
</dbReference>
<dbReference type="PANTHER" id="PTHR36528:SF1">
    <property type="entry name" value="CRISPR SYSTEM SINGLE-STRAND-SPECIFIC DEOXYRIBONUCLEASE CAS10_CSM1 (SUBTYPE III-A)"/>
    <property type="match status" value="1"/>
</dbReference>
<keyword evidence="6" id="KW-0547">Nucleotide-binding</keyword>
<dbReference type="SUPFAM" id="SSF109604">
    <property type="entry name" value="HD-domain/PDEase-like"/>
    <property type="match status" value="1"/>
</dbReference>
<dbReference type="GO" id="GO:0005524">
    <property type="term" value="F:ATP binding"/>
    <property type="evidence" value="ECO:0007669"/>
    <property type="project" value="UniProtKB-KW"/>
</dbReference>
<evidence type="ECO:0000256" key="7">
    <source>
        <dbReference type="ARBA" id="ARBA00022759"/>
    </source>
</evidence>
<keyword evidence="15" id="KW-1185">Reference proteome</keyword>
<comment type="similarity">
    <text evidence="2">Belongs to the CRISPR-associated Cas10/Csm1 family.</text>
</comment>
<dbReference type="Pfam" id="PF01966">
    <property type="entry name" value="HD"/>
    <property type="match status" value="1"/>
</dbReference>
<sequence>MDRKSVDPVRVKPSCQREKKRRWIAMGEEGIALAGLLHDIGKLMLRASVAGRYTWERTAQGDFGYKHAMLSATFVEELVPAQWRKEVLGPVGYHHKPQSRRDRIVQLADHLSAAERNDGLQDDQPRVEHPRQLLSIFCQLEADDQMLPTTQRRYLPLQPLRLEEEALFPKDELSPDEVWRRYEALWDGFRRAAEALRDAHANGGDLPTYLESMLLLLQRYTWCVPSAYYGSLPDISLYDHSRMTAALAAVLDRPEVDDAWLEAMKQKPEASPREVALLVGGDVSGVQEFIYTITASGATPSLRGRSFYLQLLTEAVARYVLRRLDLPITNLIYAGGGNFYLLARPGDLAHLTAIQREISRVLLQHHRGALYVAVAGLPLQGADFFSGRISEAWGRLHEHIQQAKLRRFGELEPSELAQLFLPLGHGGNKEQQCQVCGLEHPNTKAERAGADAEPVHKCPACLAFEELGDALRRARWLQWTEGKPGAEAMALDLTAPPGTYDQVLAAFGLEAALLERAPEAAPTAARQVLLAIDDDGLAEIQPTPQTAVGRRLLVNTTPLLTSDERQALLQDPHFPEEERRQLPLAGRVKPFSVLEHGSRGIQRLGVLRMDVDNLGALFQRGLGEQASLSRVAMLSFAISLYFEGWVAKLAEEVNQATRRLPAQGGRLYAIYAGGDDLFFVGSWDAVVELAIAVRRDLTRYAAGHPGIHASGGIALVGGKYPLYQAAEDAKRAEEQAKALHWRLNGVHRRKDAISFLGVALPWTLFGMEDEAEMPNLETVHGLMHELTGLVQEGAPKALLRRLVEFYGEHTEAQRRWQLTQGQSGWVDDSQVVWGRWIWRSVYTLKRMEERTRQNGPVRQRLAALRGALHARDYRLFQRLGVAARWAELLVRGKDGD</sequence>
<dbReference type="InterPro" id="IPR043128">
    <property type="entry name" value="Rev_trsase/Diguanyl_cyclase"/>
</dbReference>
<evidence type="ECO:0000256" key="1">
    <source>
        <dbReference type="ARBA" id="ARBA00001968"/>
    </source>
</evidence>
<dbReference type="InterPro" id="IPR000160">
    <property type="entry name" value="GGDEF_dom"/>
</dbReference>
<name>A0A540VA51_9CHLR</name>
<keyword evidence="9" id="KW-0269">Exonuclease</keyword>
<keyword evidence="7" id="KW-0255">Endonuclease</keyword>
<evidence type="ECO:0000256" key="9">
    <source>
        <dbReference type="ARBA" id="ARBA00022839"/>
    </source>
</evidence>
<accession>A0A540VA51</accession>
<dbReference type="InterPro" id="IPR041062">
    <property type="entry name" value="Csm1_B"/>
</dbReference>
<dbReference type="GO" id="GO:0016740">
    <property type="term" value="F:transferase activity"/>
    <property type="evidence" value="ECO:0007669"/>
    <property type="project" value="UniProtKB-KW"/>
</dbReference>
<dbReference type="Gene3D" id="1.10.3210.10">
    <property type="entry name" value="Hypothetical protein af1432"/>
    <property type="match status" value="1"/>
</dbReference>
<dbReference type="PANTHER" id="PTHR36528">
    <property type="entry name" value="CRISPR SYSTEM SINGLE-STRAND-SPECIFIC DEOXYRIBONUCLEASE CAS10/CSM1 (SUBTYPE III-A)"/>
    <property type="match status" value="1"/>
</dbReference>
<dbReference type="InterPro" id="IPR006674">
    <property type="entry name" value="HD_domain"/>
</dbReference>
<reference evidence="14 15" key="1">
    <citation type="submission" date="2019-06" db="EMBL/GenBank/DDBJ databases">
        <title>Genome sequence of Litorilinea aerophila BAA-2444.</title>
        <authorList>
            <person name="Maclea K.S."/>
            <person name="Maurais E.G."/>
            <person name="Iannazzi L.C."/>
        </authorList>
    </citation>
    <scope>NUCLEOTIDE SEQUENCE [LARGE SCALE GENOMIC DNA]</scope>
    <source>
        <strain evidence="14 15">ATCC BAA-2444</strain>
    </source>
</reference>
<keyword evidence="11" id="KW-0051">Antiviral defense</keyword>
<evidence type="ECO:0000313" key="15">
    <source>
        <dbReference type="Proteomes" id="UP000317371"/>
    </source>
</evidence>